<dbReference type="RefSeq" id="XP_004996946.1">
    <property type="nucleotide sequence ID" value="XM_004996889.1"/>
</dbReference>
<dbReference type="Pfam" id="PF14942">
    <property type="entry name" value="Muted"/>
    <property type="match status" value="1"/>
</dbReference>
<dbReference type="EMBL" id="GL832959">
    <property type="protein sequence ID" value="EGD81742.1"/>
    <property type="molecule type" value="Genomic_DNA"/>
</dbReference>
<dbReference type="GeneID" id="16077538"/>
<dbReference type="InterPro" id="IPR017243">
    <property type="entry name" value="Bloc1s5"/>
</dbReference>
<proteinExistence type="inferred from homology"/>
<comment type="similarity">
    <text evidence="1">Belongs to the BLOC1S5 family.</text>
</comment>
<dbReference type="GO" id="GO:0030133">
    <property type="term" value="C:transport vesicle"/>
    <property type="evidence" value="ECO:0007669"/>
    <property type="project" value="InterPro"/>
</dbReference>
<reference evidence="4" key="1">
    <citation type="submission" date="2009-08" db="EMBL/GenBank/DDBJ databases">
        <title>Annotation of Salpingoeca rosetta.</title>
        <authorList>
            <consortium name="The Broad Institute Genome Sequencing Platform"/>
            <person name="Russ C."/>
            <person name="Cuomo C."/>
            <person name="Burger G."/>
            <person name="Gray M.W."/>
            <person name="Holland P.W.H."/>
            <person name="King N."/>
            <person name="Lang F.B.F."/>
            <person name="Roger A.J."/>
            <person name="Ruiz-Trillo I."/>
            <person name="Young S.K."/>
            <person name="Zeng Q."/>
            <person name="Gargeya S."/>
            <person name="Alvarado L."/>
            <person name="Berlin A."/>
            <person name="Chapman S.B."/>
            <person name="Chen Z."/>
            <person name="Freedman E."/>
            <person name="Gellesch M."/>
            <person name="Goldberg J."/>
            <person name="Griggs A."/>
            <person name="Gujja S."/>
            <person name="Heilman E."/>
            <person name="Heiman D."/>
            <person name="Howarth C."/>
            <person name="Mehta T."/>
            <person name="Neiman D."/>
            <person name="Pearson M."/>
            <person name="Roberts A."/>
            <person name="Saif S."/>
            <person name="Shea T."/>
            <person name="Shenoy N."/>
            <person name="Sisk P."/>
            <person name="Stolte C."/>
            <person name="Sykes S."/>
            <person name="White J."/>
            <person name="Yandava C."/>
            <person name="Haas B."/>
            <person name="Nusbaum C."/>
            <person name="Birren B."/>
        </authorList>
    </citation>
    <scope>NUCLEOTIDE SEQUENCE</scope>
    <source>
        <strain evidence="4">ATCC 50818</strain>
    </source>
</reference>
<sequence length="139" mass="15370">MTSPSSSLMDAKLVSRIVADVSSVHRCVLNHEPVISAEAAGFVRNETALEVASQQIQEMQHMTSTLQQHTISEIKTNATASIQNALDTATASAQKMKQLFEETQAAKDDRSLYRPEKTARNAKQDVIREAISSTQRREK</sequence>
<name>F2U290_SALR5</name>
<dbReference type="GO" id="GO:0031083">
    <property type="term" value="C:BLOC-1 complex"/>
    <property type="evidence" value="ECO:0007669"/>
    <property type="project" value="InterPro"/>
</dbReference>
<feature type="region of interest" description="Disordered" evidence="3">
    <location>
        <begin position="104"/>
        <end position="139"/>
    </location>
</feature>
<evidence type="ECO:0000313" key="5">
    <source>
        <dbReference type="Proteomes" id="UP000007799"/>
    </source>
</evidence>
<accession>F2U290</accession>
<protein>
    <recommendedName>
        <fullName evidence="2">Biogenesis of lysosome-related organelles complex 1 subunit 5</fullName>
    </recommendedName>
</protein>
<keyword evidence="5" id="KW-1185">Reference proteome</keyword>
<dbReference type="Proteomes" id="UP000007799">
    <property type="component" value="Unassembled WGS sequence"/>
</dbReference>
<organism evidence="4 5">
    <name type="scientific">Salpingoeca rosetta (strain ATCC 50818 / BSB-021)</name>
    <dbReference type="NCBI Taxonomy" id="946362"/>
    <lineage>
        <taxon>Eukaryota</taxon>
        <taxon>Choanoflagellata</taxon>
        <taxon>Craspedida</taxon>
        <taxon>Salpingoecidae</taxon>
        <taxon>Salpingoeca</taxon>
    </lineage>
</organism>
<evidence type="ECO:0000313" key="4">
    <source>
        <dbReference type="EMBL" id="EGD81742.1"/>
    </source>
</evidence>
<dbReference type="KEGG" id="sre:PTSG_02454"/>
<feature type="compositionally biased region" description="Basic and acidic residues" evidence="3">
    <location>
        <begin position="104"/>
        <end position="128"/>
    </location>
</feature>
<evidence type="ECO:0000256" key="3">
    <source>
        <dbReference type="SAM" id="MobiDB-lite"/>
    </source>
</evidence>
<dbReference type="InParanoid" id="F2U290"/>
<gene>
    <name evidence="4" type="ORF">PTSG_02454</name>
</gene>
<evidence type="ECO:0000256" key="1">
    <source>
        <dbReference type="ARBA" id="ARBA00010754"/>
    </source>
</evidence>
<evidence type="ECO:0000256" key="2">
    <source>
        <dbReference type="ARBA" id="ARBA00019580"/>
    </source>
</evidence>
<dbReference type="AlphaFoldDB" id="F2U290"/>